<evidence type="ECO:0000256" key="1">
    <source>
        <dbReference type="PROSITE-ProRule" id="PRU00520"/>
    </source>
</evidence>
<gene>
    <name evidence="3" type="ORF">Srubr_19290</name>
</gene>
<dbReference type="PROSITE" id="PS00150">
    <property type="entry name" value="ACYLPHOSPHATASE_1"/>
    <property type="match status" value="1"/>
</dbReference>
<dbReference type="EC" id="3.6.1.7" evidence="1"/>
<dbReference type="PROSITE" id="PS51160">
    <property type="entry name" value="ACYLPHOSPHATASE_3"/>
    <property type="match status" value="1"/>
</dbReference>
<dbReference type="Proteomes" id="UP000646738">
    <property type="component" value="Unassembled WGS sequence"/>
</dbReference>
<dbReference type="RefSeq" id="WP_308439929.1">
    <property type="nucleotide sequence ID" value="NZ_BNCB01000016.1"/>
</dbReference>
<feature type="active site" evidence="1">
    <location>
        <position position="22"/>
    </location>
</feature>
<name>A0ABQ3R8B0_STRRR</name>
<keyword evidence="4" id="KW-1185">Reference proteome</keyword>
<dbReference type="Gene3D" id="3.90.870.50">
    <property type="match status" value="1"/>
</dbReference>
<dbReference type="PANTHER" id="PTHR42959:SF1">
    <property type="entry name" value="CARBAMOYLTRANSFERASE HYPF"/>
    <property type="match status" value="1"/>
</dbReference>
<protein>
    <recommendedName>
        <fullName evidence="1">acylphosphatase</fullName>
        <ecNumber evidence="1">3.6.1.7</ecNumber>
    </recommendedName>
</protein>
<reference evidence="4" key="1">
    <citation type="submission" date="2023-07" db="EMBL/GenBank/DDBJ databases">
        <title>Whole genome shotgun sequence of Streptomyces achromogenes subsp. rubradiris NBRC 14000.</title>
        <authorList>
            <person name="Komaki H."/>
            <person name="Tamura T."/>
        </authorList>
    </citation>
    <scope>NUCLEOTIDE SEQUENCE [LARGE SCALE GENOMIC DNA]</scope>
    <source>
        <strain evidence="4">NBRC 14000</strain>
    </source>
</reference>
<dbReference type="InterPro" id="IPR036046">
    <property type="entry name" value="Acylphosphatase-like_dom_sf"/>
</dbReference>
<sequence length="261" mass="27612">MSGVRQTWRIEISGTVQGVGFRPFVHRTANALGLDGWVRNVDGHVVAAAAGPRDAPERFLARCRDEAPPLAVVGTVTVGRLDTTDPHGIAPGSGFVVLESTAGAATGPVRQVPADAAPCADCLREVLTPGDRRYRYPFINCTACGPRATVITGLPYDRACTTMGAFTLCTACAQEYADPADRRFHAEPLACPRCGPRISWWAPEAAYGGEEAMSAAADAVRGGAWWLSKGWAVISWCATPPTRPPWPPYGAVSVAPTSLLP</sequence>
<dbReference type="Pfam" id="PF00708">
    <property type="entry name" value="Acylphosphatase"/>
    <property type="match status" value="1"/>
</dbReference>
<dbReference type="InterPro" id="IPR051060">
    <property type="entry name" value="Carbamoyltrans_HypF-like"/>
</dbReference>
<evidence type="ECO:0000313" key="3">
    <source>
        <dbReference type="EMBL" id="GHI52083.1"/>
    </source>
</evidence>
<feature type="active site" evidence="1">
    <location>
        <position position="40"/>
    </location>
</feature>
<keyword evidence="1" id="KW-0378">Hydrolase</keyword>
<evidence type="ECO:0000313" key="4">
    <source>
        <dbReference type="Proteomes" id="UP000646738"/>
    </source>
</evidence>
<organism evidence="3 4">
    <name type="scientific">Streptomyces rubradiris</name>
    <name type="common">Streptomyces achromogenes subsp. rubradiris</name>
    <dbReference type="NCBI Taxonomy" id="285531"/>
    <lineage>
        <taxon>Bacteria</taxon>
        <taxon>Bacillati</taxon>
        <taxon>Actinomycetota</taxon>
        <taxon>Actinomycetes</taxon>
        <taxon>Kitasatosporales</taxon>
        <taxon>Streptomycetaceae</taxon>
        <taxon>Streptomyces</taxon>
    </lineage>
</organism>
<proteinExistence type="predicted"/>
<dbReference type="EMBL" id="BNEA01000007">
    <property type="protein sequence ID" value="GHI52083.1"/>
    <property type="molecule type" value="Genomic_DNA"/>
</dbReference>
<dbReference type="Pfam" id="PF07503">
    <property type="entry name" value="zf-HYPF"/>
    <property type="match status" value="2"/>
</dbReference>
<dbReference type="InterPro" id="IPR011125">
    <property type="entry name" value="Znf_HypF"/>
</dbReference>
<dbReference type="InterPro" id="IPR017968">
    <property type="entry name" value="Acylphosphatase_CS"/>
</dbReference>
<feature type="domain" description="Acylphosphatase-like" evidence="2">
    <location>
        <begin position="7"/>
        <end position="99"/>
    </location>
</feature>
<evidence type="ECO:0000259" key="2">
    <source>
        <dbReference type="PROSITE" id="PS51160"/>
    </source>
</evidence>
<comment type="catalytic activity">
    <reaction evidence="1">
        <text>an acyl phosphate + H2O = a carboxylate + phosphate + H(+)</text>
        <dbReference type="Rhea" id="RHEA:14965"/>
        <dbReference type="ChEBI" id="CHEBI:15377"/>
        <dbReference type="ChEBI" id="CHEBI:15378"/>
        <dbReference type="ChEBI" id="CHEBI:29067"/>
        <dbReference type="ChEBI" id="CHEBI:43474"/>
        <dbReference type="ChEBI" id="CHEBI:59918"/>
        <dbReference type="EC" id="3.6.1.7"/>
    </reaction>
</comment>
<comment type="caution">
    <text evidence="3">The sequence shown here is derived from an EMBL/GenBank/DDBJ whole genome shotgun (WGS) entry which is preliminary data.</text>
</comment>
<accession>A0ABQ3R8B0</accession>
<dbReference type="PANTHER" id="PTHR42959">
    <property type="entry name" value="CARBAMOYLTRANSFERASE"/>
    <property type="match status" value="1"/>
</dbReference>
<dbReference type="InterPro" id="IPR001792">
    <property type="entry name" value="Acylphosphatase-like_dom"/>
</dbReference>
<dbReference type="SUPFAM" id="SSF54975">
    <property type="entry name" value="Acylphosphatase/BLUF domain-like"/>
    <property type="match status" value="1"/>
</dbReference>